<dbReference type="EMBL" id="CAVNYO010000399">
    <property type="protein sequence ID" value="CAK5273928.1"/>
    <property type="molecule type" value="Genomic_DNA"/>
</dbReference>
<dbReference type="Proteomes" id="UP001295794">
    <property type="component" value="Unassembled WGS sequence"/>
</dbReference>
<sequence>RHNIIYFPPRSENDFPYDIIFPCEQSRRSCHDHCGGLPLCCSEREAALERFQVLEMLNSYHFYSPV</sequence>
<keyword evidence="2" id="KW-1185">Reference proteome</keyword>
<proteinExistence type="predicted"/>
<evidence type="ECO:0000313" key="2">
    <source>
        <dbReference type="Proteomes" id="UP001295794"/>
    </source>
</evidence>
<reference evidence="1" key="1">
    <citation type="submission" date="2023-11" db="EMBL/GenBank/DDBJ databases">
        <authorList>
            <person name="De Vega J J."/>
            <person name="De Vega J J."/>
        </authorList>
    </citation>
    <scope>NUCLEOTIDE SEQUENCE</scope>
</reference>
<gene>
    <name evidence="1" type="ORF">MYCIT1_LOCUS20759</name>
</gene>
<accession>A0AAD2HCY7</accession>
<protein>
    <submittedName>
        <fullName evidence="1">Uncharacterized protein</fullName>
    </submittedName>
</protein>
<feature type="non-terminal residue" evidence="1">
    <location>
        <position position="66"/>
    </location>
</feature>
<comment type="caution">
    <text evidence="1">The sequence shown here is derived from an EMBL/GenBank/DDBJ whole genome shotgun (WGS) entry which is preliminary data.</text>
</comment>
<dbReference type="AlphaFoldDB" id="A0AAD2HCY7"/>
<evidence type="ECO:0000313" key="1">
    <source>
        <dbReference type="EMBL" id="CAK5273928.1"/>
    </source>
</evidence>
<name>A0AAD2HCY7_9AGAR</name>
<organism evidence="1 2">
    <name type="scientific">Mycena citricolor</name>
    <dbReference type="NCBI Taxonomy" id="2018698"/>
    <lineage>
        <taxon>Eukaryota</taxon>
        <taxon>Fungi</taxon>
        <taxon>Dikarya</taxon>
        <taxon>Basidiomycota</taxon>
        <taxon>Agaricomycotina</taxon>
        <taxon>Agaricomycetes</taxon>
        <taxon>Agaricomycetidae</taxon>
        <taxon>Agaricales</taxon>
        <taxon>Marasmiineae</taxon>
        <taxon>Mycenaceae</taxon>
        <taxon>Mycena</taxon>
    </lineage>
</organism>